<keyword evidence="1" id="KW-0812">Transmembrane</keyword>
<dbReference type="AlphaFoldDB" id="A0A242MY31"/>
<proteinExistence type="predicted"/>
<dbReference type="Proteomes" id="UP000194546">
    <property type="component" value="Unassembled WGS sequence"/>
</dbReference>
<organism evidence="2 3">
    <name type="scientific">Caballeronia sordidicola</name>
    <name type="common">Burkholderia sordidicola</name>
    <dbReference type="NCBI Taxonomy" id="196367"/>
    <lineage>
        <taxon>Bacteria</taxon>
        <taxon>Pseudomonadati</taxon>
        <taxon>Pseudomonadota</taxon>
        <taxon>Betaproteobacteria</taxon>
        <taxon>Burkholderiales</taxon>
        <taxon>Burkholderiaceae</taxon>
        <taxon>Caballeronia</taxon>
    </lineage>
</organism>
<evidence type="ECO:0000313" key="3">
    <source>
        <dbReference type="Proteomes" id="UP000194546"/>
    </source>
</evidence>
<evidence type="ECO:0000256" key="1">
    <source>
        <dbReference type="SAM" id="Phobius"/>
    </source>
</evidence>
<sequence>MNHDSHRMAGMKRIHSSIKWHGATIAIIGVALLLAGIRMAVPSARVNTARCLEAYAHDQNRSVEGLLRDTALHASLIEAATLCSQ</sequence>
<protein>
    <submittedName>
        <fullName evidence="2">Uncharacterized protein</fullName>
    </submittedName>
</protein>
<keyword evidence="1" id="KW-0472">Membrane</keyword>
<accession>A0A242MY31</accession>
<comment type="caution">
    <text evidence="2">The sequence shown here is derived from an EMBL/GenBank/DDBJ whole genome shotgun (WGS) entry which is preliminary data.</text>
</comment>
<evidence type="ECO:0000313" key="2">
    <source>
        <dbReference type="EMBL" id="OTP76340.1"/>
    </source>
</evidence>
<dbReference type="EMBL" id="NBTY01000059">
    <property type="protein sequence ID" value="OTP76340.1"/>
    <property type="molecule type" value="Genomic_DNA"/>
</dbReference>
<reference evidence="2 3" key="1">
    <citation type="submission" date="2017-03" db="EMBL/GenBank/DDBJ databases">
        <title>Genome analysis of strain PAMC 26510.</title>
        <authorList>
            <person name="Oh H.-M."/>
            <person name="Yang J.-A."/>
        </authorList>
    </citation>
    <scope>NUCLEOTIDE SEQUENCE [LARGE SCALE GENOMIC DNA]</scope>
    <source>
        <strain evidence="2 3">PAMC 26510</strain>
    </source>
</reference>
<keyword evidence="1" id="KW-1133">Transmembrane helix</keyword>
<gene>
    <name evidence="2" type="ORF">PAMC26510_11820</name>
</gene>
<name>A0A242MY31_CABSO</name>
<feature type="transmembrane region" description="Helical" evidence="1">
    <location>
        <begin position="20"/>
        <end position="41"/>
    </location>
</feature>